<dbReference type="EMBL" id="AY596297">
    <property type="protein sequence ID" value="AAV47618.1"/>
    <property type="molecule type" value="Genomic_DNA"/>
</dbReference>
<dbReference type="InterPro" id="IPR001188">
    <property type="entry name" value="Sperm_putr-bd"/>
</dbReference>
<dbReference type="PANTHER" id="PTHR30222:SF17">
    <property type="entry name" value="SPERMIDINE_PUTRESCINE-BINDING PERIPLASMIC PROTEIN"/>
    <property type="match status" value="1"/>
</dbReference>
<dbReference type="Gene3D" id="3.40.190.10">
    <property type="entry name" value="Periplasmic binding protein-like II"/>
    <property type="match status" value="2"/>
</dbReference>
<dbReference type="PROSITE" id="PS51318">
    <property type="entry name" value="TAT"/>
    <property type="match status" value="1"/>
</dbReference>
<keyword evidence="3" id="KW-0732">Signal</keyword>
<dbReference type="SUPFAM" id="SSF53850">
    <property type="entry name" value="Periplasmic binding protein-like II"/>
    <property type="match status" value="1"/>
</dbReference>
<dbReference type="InterPro" id="IPR006311">
    <property type="entry name" value="TAT_signal"/>
</dbReference>
<dbReference type="PATRIC" id="fig|272569.17.peg.3439"/>
<evidence type="ECO:0000256" key="4">
    <source>
        <dbReference type="ARBA" id="ARBA00022764"/>
    </source>
</evidence>
<dbReference type="GO" id="GO:0042597">
    <property type="term" value="C:periplasmic space"/>
    <property type="evidence" value="ECO:0007669"/>
    <property type="project" value="UniProtKB-SubCell"/>
</dbReference>
<dbReference type="GO" id="GO:0015846">
    <property type="term" value="P:polyamine transport"/>
    <property type="evidence" value="ECO:0007669"/>
    <property type="project" value="InterPro"/>
</dbReference>
<proteinExistence type="predicted"/>
<keyword evidence="6" id="KW-1185">Reference proteome</keyword>
<dbReference type="AlphaFoldDB" id="Q5UYN5"/>
<evidence type="ECO:0000313" key="6">
    <source>
        <dbReference type="Proteomes" id="UP000001169"/>
    </source>
</evidence>
<organism evidence="5 6">
    <name type="scientific">Haloarcula marismortui (strain ATCC 43049 / DSM 3752 / JCM 8966 / VKM B-1809)</name>
    <name type="common">Halobacterium marismortui</name>
    <dbReference type="NCBI Taxonomy" id="272569"/>
    <lineage>
        <taxon>Archaea</taxon>
        <taxon>Methanobacteriati</taxon>
        <taxon>Methanobacteriota</taxon>
        <taxon>Stenosarchaea group</taxon>
        <taxon>Halobacteria</taxon>
        <taxon>Halobacteriales</taxon>
        <taxon>Haloarculaceae</taxon>
        <taxon>Haloarcula</taxon>
    </lineage>
</organism>
<evidence type="ECO:0000256" key="1">
    <source>
        <dbReference type="ARBA" id="ARBA00004418"/>
    </source>
</evidence>
<dbReference type="PRINTS" id="PR00909">
    <property type="entry name" value="SPERMDNBNDNG"/>
</dbReference>
<dbReference type="eggNOG" id="arCOG00220">
    <property type="taxonomic scope" value="Archaea"/>
</dbReference>
<name>Q5UYN5_HALMA</name>
<dbReference type="EnsemblBacteria" id="AAV47618">
    <property type="protein sequence ID" value="AAV47618"/>
    <property type="gene ID" value="rrnAC2868"/>
</dbReference>
<dbReference type="PaxDb" id="272569-rrnAC2868"/>
<sequence length="357" mass="39621">MAMDQSASRRSFLTGVGAAATAGLAGCTGLGFGDQTLTMIDWGYVYSNDVIEAFEERHGVTVERQAAQGSAETLAQLRAGRADYDLVPLGNYAVTPAMEEGYLQPLDLDQVPAYDDVFDFLKADYFEQDGEVYGIPRSFGQTPLAVNTDIVEQDVTALADLWTEPLAGVVGGRDDARLQVLYRNAAKGEPLNPTRADDVDFDSLRTDLIDRLELTSGLWNNGGESEQLLRSEEVGVQPVWNYVIQSMQSDGIPVERVYPAEGTKAWFIQHCIRDGAENPELAHTFIQEWHTQMGYKSLMEPSNIAVPNEQVFSEQDVEKAAYGLDDPDQFIYEEPKPQPLIEQYTETWNRAKTEADL</sequence>
<evidence type="ECO:0000256" key="2">
    <source>
        <dbReference type="ARBA" id="ARBA00022448"/>
    </source>
</evidence>
<protein>
    <submittedName>
        <fullName evidence="5">Spermidine/putrescine ABC transporter spermidine/putrescine binding protein</fullName>
    </submittedName>
</protein>
<keyword evidence="2" id="KW-0813">Transport</keyword>
<dbReference type="InterPro" id="IPR006059">
    <property type="entry name" value="SBP"/>
</dbReference>
<keyword evidence="4" id="KW-0574">Periplasm</keyword>
<dbReference type="Proteomes" id="UP000001169">
    <property type="component" value="Chromosome I"/>
</dbReference>
<dbReference type="PANTHER" id="PTHR30222">
    <property type="entry name" value="SPERMIDINE/PUTRESCINE-BINDING PERIPLASMIC PROTEIN"/>
    <property type="match status" value="1"/>
</dbReference>
<dbReference type="HOGENOM" id="CLU_784377_0_0_2"/>
<reference evidence="5 6" key="1">
    <citation type="journal article" date="2004" name="Genome Res.">
        <title>Genome sequence of Haloarcula marismortui: a halophilic archaeon from the Dead Sea.</title>
        <authorList>
            <person name="Baliga N.S."/>
            <person name="Bonneau R."/>
            <person name="Facciotti M.T."/>
            <person name="Pan M."/>
            <person name="Glusman G."/>
            <person name="Deutsch E.W."/>
            <person name="Shannon P."/>
            <person name="Chiu Y."/>
            <person name="Weng R.S."/>
            <person name="Gan R.R."/>
            <person name="Hung P."/>
            <person name="Date S.V."/>
            <person name="Marcotte E."/>
            <person name="Hood L."/>
            <person name="Ng W.V."/>
        </authorList>
    </citation>
    <scope>NUCLEOTIDE SEQUENCE [LARGE SCALE GENOMIC DNA]</scope>
    <source>
        <strain evidence="6">ATCC 43049 / DSM 3752 / JCM 8966 / VKM B-1809</strain>
    </source>
</reference>
<comment type="subcellular location">
    <subcellularLocation>
        <location evidence="1">Periplasm</location>
    </subcellularLocation>
</comment>
<evidence type="ECO:0000256" key="3">
    <source>
        <dbReference type="ARBA" id="ARBA00022729"/>
    </source>
</evidence>
<dbReference type="KEGG" id="hma:rrnAC2868"/>
<gene>
    <name evidence="5" type="primary">potD2</name>
    <name evidence="5" type="ordered locus">rrnAC2868</name>
</gene>
<dbReference type="Pfam" id="PF13416">
    <property type="entry name" value="SBP_bac_8"/>
    <property type="match status" value="1"/>
</dbReference>
<dbReference type="STRING" id="272569.rrnAC2868"/>
<evidence type="ECO:0000313" key="5">
    <source>
        <dbReference type="EMBL" id="AAV47618.1"/>
    </source>
</evidence>
<dbReference type="GO" id="GO:0019808">
    <property type="term" value="F:polyamine binding"/>
    <property type="evidence" value="ECO:0007669"/>
    <property type="project" value="InterPro"/>
</dbReference>
<accession>Q5UYN5</accession>